<dbReference type="EMBL" id="CP033896">
    <property type="protein sequence ID" value="AZA12639.1"/>
    <property type="molecule type" value="Genomic_DNA"/>
</dbReference>
<evidence type="ECO:0000313" key="3">
    <source>
        <dbReference type="Proteomes" id="UP000269019"/>
    </source>
</evidence>
<sequence>MTNTPRIQWNGEIDDNALAAINAPGGLIVCATKVGYIIMTGDGPGLERKFDAKQRKREKPAVVLCADIDELQALAEVNDEIIEFYQRHWDQDILLGCILPWKQEAVDRLADDTVRELVRDPRGTSCFVIRFGRPAEQIVAKRWEEGKLTFASSANPSGVGNRGKVANIGQRIENEADFIVAADDYVHSIQPNETEDTRKEQGVMVSMVDADGNLIPAQHGKREVTPAPVLIRAGLDVDPIMSNLSEIFLSWDYRHGQYY</sequence>
<dbReference type="SUPFAM" id="SSF55821">
    <property type="entry name" value="YrdC/RibB"/>
    <property type="match status" value="1"/>
</dbReference>
<dbReference type="PROSITE" id="PS51163">
    <property type="entry name" value="YRDC"/>
    <property type="match status" value="1"/>
</dbReference>
<dbReference type="GO" id="GO:0003725">
    <property type="term" value="F:double-stranded RNA binding"/>
    <property type="evidence" value="ECO:0007669"/>
    <property type="project" value="InterPro"/>
</dbReference>
<protein>
    <submittedName>
        <fullName evidence="2">YrdC domain protein</fullName>
    </submittedName>
</protein>
<feature type="domain" description="YrdC-like" evidence="1">
    <location>
        <begin position="11"/>
        <end position="236"/>
    </location>
</feature>
<dbReference type="RefSeq" id="WP_123925851.1">
    <property type="nucleotide sequence ID" value="NZ_CP033896.1"/>
</dbReference>
<dbReference type="Pfam" id="PF01300">
    <property type="entry name" value="Sua5_yciO_yrdC"/>
    <property type="match status" value="1"/>
</dbReference>
<dbReference type="Proteomes" id="UP000269019">
    <property type="component" value="Chromosome"/>
</dbReference>
<reference evidence="2 3" key="1">
    <citation type="submission" date="2018-11" db="EMBL/GenBank/DDBJ databases">
        <authorList>
            <person name="Kleinhagauer T."/>
            <person name="Glaeser S.P."/>
            <person name="Spergser J."/>
            <person name="Ruckert C."/>
            <person name="Kaempfer P."/>
            <person name="Busse H.-J."/>
        </authorList>
    </citation>
    <scope>NUCLEOTIDE SEQUENCE [LARGE SCALE GENOMIC DNA]</scope>
    <source>
        <strain evidence="2 3">200CH</strain>
    </source>
</reference>
<dbReference type="OrthoDB" id="2135299at2"/>
<dbReference type="InterPro" id="IPR006070">
    <property type="entry name" value="Sua5-like_dom"/>
</dbReference>
<gene>
    <name evidence="2" type="ORF">CCHOA_01055</name>
</gene>
<dbReference type="KEGG" id="ccho:CCHOA_01055"/>
<proteinExistence type="predicted"/>
<keyword evidence="3" id="KW-1185">Reference proteome</keyword>
<dbReference type="InterPro" id="IPR017945">
    <property type="entry name" value="DHBP_synth_RibB-like_a/b_dom"/>
</dbReference>
<dbReference type="AlphaFoldDB" id="A0A3G6J3Y3"/>
<evidence type="ECO:0000259" key="1">
    <source>
        <dbReference type="PROSITE" id="PS51163"/>
    </source>
</evidence>
<accession>A0A3G6J3Y3</accession>
<dbReference type="Gene3D" id="3.90.870.10">
    <property type="entry name" value="DHBP synthase"/>
    <property type="match status" value="1"/>
</dbReference>
<name>A0A3G6J3Y3_9CORY</name>
<organism evidence="2 3">
    <name type="scientific">Corynebacterium choanae</name>
    <dbReference type="NCBI Taxonomy" id="1862358"/>
    <lineage>
        <taxon>Bacteria</taxon>
        <taxon>Bacillati</taxon>
        <taxon>Actinomycetota</taxon>
        <taxon>Actinomycetes</taxon>
        <taxon>Mycobacteriales</taxon>
        <taxon>Corynebacteriaceae</taxon>
        <taxon>Corynebacterium</taxon>
    </lineage>
</organism>
<evidence type="ECO:0000313" key="2">
    <source>
        <dbReference type="EMBL" id="AZA12639.1"/>
    </source>
</evidence>